<keyword evidence="4" id="KW-1134">Transmembrane beta strand</keyword>
<feature type="domain" description="Polysaccharide export protein N-terminal" evidence="16">
    <location>
        <begin position="196"/>
        <end position="251"/>
    </location>
</feature>
<keyword evidence="3" id="KW-0813">Transport</keyword>
<protein>
    <submittedName>
        <fullName evidence="18">Sugar ABC transporter substrate-binding protein</fullName>
    </submittedName>
</protein>
<feature type="domain" description="SLBB" evidence="17">
    <location>
        <begin position="259"/>
        <end position="340"/>
    </location>
</feature>
<keyword evidence="10" id="KW-0626">Porin</keyword>
<evidence type="ECO:0000256" key="9">
    <source>
        <dbReference type="ARBA" id="ARBA00023065"/>
    </source>
</evidence>
<gene>
    <name evidence="18" type="ORF">DP115_03225</name>
</gene>
<proteinExistence type="inferred from homology"/>
<evidence type="ECO:0000256" key="12">
    <source>
        <dbReference type="ARBA" id="ARBA00023139"/>
    </source>
</evidence>
<keyword evidence="12" id="KW-0564">Palmitate</keyword>
<evidence type="ECO:0000259" key="16">
    <source>
        <dbReference type="Pfam" id="PF02563"/>
    </source>
</evidence>
<evidence type="ECO:0000256" key="3">
    <source>
        <dbReference type="ARBA" id="ARBA00022448"/>
    </source>
</evidence>
<evidence type="ECO:0000256" key="15">
    <source>
        <dbReference type="SAM" id="MobiDB-lite"/>
    </source>
</evidence>
<evidence type="ECO:0000259" key="17">
    <source>
        <dbReference type="Pfam" id="PF22461"/>
    </source>
</evidence>
<dbReference type="InterPro" id="IPR054765">
    <property type="entry name" value="SLBB_dom"/>
</dbReference>
<keyword evidence="14" id="KW-0449">Lipoprotein</keyword>
<dbReference type="Gene3D" id="3.30.1950.10">
    <property type="entry name" value="wza like domain"/>
    <property type="match status" value="2"/>
</dbReference>
<evidence type="ECO:0000313" key="19">
    <source>
        <dbReference type="Proteomes" id="UP000762253"/>
    </source>
</evidence>
<keyword evidence="11" id="KW-0472">Membrane</keyword>
<dbReference type="Pfam" id="PF22461">
    <property type="entry name" value="SLBB_2"/>
    <property type="match status" value="1"/>
</dbReference>
<keyword evidence="8" id="KW-0625">Polysaccharide transport</keyword>
<dbReference type="InterPro" id="IPR003715">
    <property type="entry name" value="Poly_export_N"/>
</dbReference>
<dbReference type="EMBL" id="QMEC01000007">
    <property type="protein sequence ID" value="NMF61853.1"/>
    <property type="molecule type" value="Genomic_DNA"/>
</dbReference>
<evidence type="ECO:0000256" key="13">
    <source>
        <dbReference type="ARBA" id="ARBA00023237"/>
    </source>
</evidence>
<feature type="domain" description="Polysaccharide export protein N-terminal" evidence="16">
    <location>
        <begin position="120"/>
        <end position="192"/>
    </location>
</feature>
<name>A0ABX1M048_9CYAN</name>
<evidence type="ECO:0000256" key="4">
    <source>
        <dbReference type="ARBA" id="ARBA00022452"/>
    </source>
</evidence>
<accession>A0ABX1M048</accession>
<organism evidence="18 19">
    <name type="scientific">Brasilonema octagenarum UFV-OR1</name>
    <dbReference type="NCBI Taxonomy" id="417115"/>
    <lineage>
        <taxon>Bacteria</taxon>
        <taxon>Bacillati</taxon>
        <taxon>Cyanobacteriota</taxon>
        <taxon>Cyanophyceae</taxon>
        <taxon>Nostocales</taxon>
        <taxon>Scytonemataceae</taxon>
        <taxon>Brasilonema</taxon>
        <taxon>Octagenarum group</taxon>
    </lineage>
</organism>
<comment type="subcellular location">
    <subcellularLocation>
        <location evidence="1">Cell outer membrane</location>
        <topology evidence="1">Multi-pass membrane protein</topology>
    </subcellularLocation>
</comment>
<evidence type="ECO:0000256" key="2">
    <source>
        <dbReference type="ARBA" id="ARBA00009450"/>
    </source>
</evidence>
<keyword evidence="19" id="KW-1185">Reference proteome</keyword>
<evidence type="ECO:0000256" key="8">
    <source>
        <dbReference type="ARBA" id="ARBA00023047"/>
    </source>
</evidence>
<dbReference type="Pfam" id="PF02563">
    <property type="entry name" value="Poly_export"/>
    <property type="match status" value="2"/>
</dbReference>
<evidence type="ECO:0000256" key="10">
    <source>
        <dbReference type="ARBA" id="ARBA00023114"/>
    </source>
</evidence>
<dbReference type="Proteomes" id="UP000762253">
    <property type="component" value="Unassembled WGS sequence"/>
</dbReference>
<keyword evidence="6" id="KW-0812">Transmembrane</keyword>
<evidence type="ECO:0000256" key="1">
    <source>
        <dbReference type="ARBA" id="ARBA00004571"/>
    </source>
</evidence>
<comment type="similarity">
    <text evidence="2">Belongs to the BexD/CtrA/VexA family.</text>
</comment>
<dbReference type="InterPro" id="IPR049712">
    <property type="entry name" value="Poly_export"/>
</dbReference>
<evidence type="ECO:0000256" key="11">
    <source>
        <dbReference type="ARBA" id="ARBA00023136"/>
    </source>
</evidence>
<keyword evidence="5" id="KW-0762">Sugar transport</keyword>
<keyword evidence="9" id="KW-0406">Ion transport</keyword>
<reference evidence="18 19" key="1">
    <citation type="submission" date="2018-06" db="EMBL/GenBank/DDBJ databases">
        <title>Comparative genomics of Brasilonema spp. strains.</title>
        <authorList>
            <person name="Alvarenga D.O."/>
            <person name="Fiore M.F."/>
            <person name="Varani A.M."/>
        </authorList>
    </citation>
    <scope>NUCLEOTIDE SEQUENCE [LARGE SCALE GENOMIC DNA]</scope>
    <source>
        <strain evidence="18 19">UFV-OR1</strain>
    </source>
</reference>
<dbReference type="PANTHER" id="PTHR33619:SF3">
    <property type="entry name" value="POLYSACCHARIDE EXPORT PROTEIN GFCE-RELATED"/>
    <property type="match status" value="1"/>
</dbReference>
<dbReference type="PANTHER" id="PTHR33619">
    <property type="entry name" value="POLYSACCHARIDE EXPORT PROTEIN GFCE-RELATED"/>
    <property type="match status" value="1"/>
</dbReference>
<keyword evidence="7" id="KW-0732">Signal</keyword>
<dbReference type="RefSeq" id="WP_169263455.1">
    <property type="nucleotide sequence ID" value="NZ_QMEC01000007.1"/>
</dbReference>
<feature type="compositionally biased region" description="Pro residues" evidence="15">
    <location>
        <begin position="65"/>
        <end position="84"/>
    </location>
</feature>
<evidence type="ECO:0000256" key="14">
    <source>
        <dbReference type="ARBA" id="ARBA00023288"/>
    </source>
</evidence>
<dbReference type="Gene3D" id="3.10.560.10">
    <property type="entry name" value="Outer membrane lipoprotein wza domain like"/>
    <property type="match status" value="2"/>
</dbReference>
<evidence type="ECO:0000256" key="5">
    <source>
        <dbReference type="ARBA" id="ARBA00022597"/>
    </source>
</evidence>
<comment type="caution">
    <text evidence="18">The sequence shown here is derived from an EMBL/GenBank/DDBJ whole genome shotgun (WGS) entry which is preliminary data.</text>
</comment>
<evidence type="ECO:0000256" key="7">
    <source>
        <dbReference type="ARBA" id="ARBA00022729"/>
    </source>
</evidence>
<evidence type="ECO:0000313" key="18">
    <source>
        <dbReference type="EMBL" id="NMF61853.1"/>
    </source>
</evidence>
<evidence type="ECO:0000256" key="6">
    <source>
        <dbReference type="ARBA" id="ARBA00022692"/>
    </source>
</evidence>
<keyword evidence="13" id="KW-0998">Cell outer membrane</keyword>
<sequence length="483" mass="51810">MRLFNALSFAGLYVGVSLVTIVQPVVAQTSTQKRTPGQTPAPVLNTPVKQAPVPVLNTPARQAPVPVPNTPTGPLLRQPPPAPPSSTDFVAPGLREGMSPQLNRYLLGPGDSINILVQRPPGPYRLGPGDSIGVSVVRFPDLSFQALINPEGNIVVPLLGTVSLKGLTLQQAQQKIRSGYNRFVVNPNVTFSLLAQRPEFNFSAQINPEGNIIVPQVGTVSLQGLTLEEAQEKIRLALSRQLVNPLVSLSLIGQRPVQITINGEVNRPGVYPVNSITPRVSDALLLAGGSAMMADLRQVQVRRKLVDGSVVSQTLDLYTPLQNGGEIPNLRLQDGDAIIVPRREIANDKSYDRALVSRSTLATPQIRVRVLNYAGGGIVTVPLPNGSTFIDVLAGINTDSANLSDIALVRFDPEKGRAVKQSINAKKALSGDGSQNVALQDNDVIVVGRTLIAKITNIIGTIARPFYDIRTFLGFFGVNDNRY</sequence>
<feature type="region of interest" description="Disordered" evidence="15">
    <location>
        <begin position="58"/>
        <end position="86"/>
    </location>
</feature>